<dbReference type="Pfam" id="PF11398">
    <property type="entry name" value="DUF2813"/>
    <property type="match status" value="1"/>
</dbReference>
<dbReference type="OrthoDB" id="5836727at2"/>
<evidence type="ECO:0000313" key="3">
    <source>
        <dbReference type="Proteomes" id="UP000254649"/>
    </source>
</evidence>
<sequence>MYLRRLEIMGFRGINRLSINLRPNMLLIGENTWGKSSLLVALSLILNGQNTLYQFTLEDFHQSQEQQNITLLFTFSERDNKEDSKVQNQDLHTVFVPHDDGLDRIYLRVTGERQGNDVHTDYSFLNEHGEPINLESAVDIALILINRHPIYRFRDARVNKQKLHVATTLCPSSTNYACREFLAVGTLLQHYFMRTPLEDPVFDATNLWNDLKSLCTKLKQDTSRQLQRQLLEFWTSLLMLERHLEPNSLTRPILIFEDPEARLHPRMVAILWELTQYLPIQRITTTNSVELISQVALRDICRLVRYTDRTRAYQLDRHDLGKEDLRRLTFHVHHNRSLALFARTWILVEGETEVWILSELADLLSINLATEGIRIVEFAQSGLRPLIKYAQAMGIEWYVLTDGDDAGRKYTETVKAMLNAQEKPDDRVTTLPRTDIEHFFYAEGFDDVFIRLARWLPQNNYFPMRKIIQRAIQRTSKPDLAIALSNEIEQRGMQAIPVLFKRLFSKVLNLTRTQ</sequence>
<dbReference type="AlphaFoldDB" id="A0A380U1U3"/>
<dbReference type="PANTHER" id="PTHR32182:SF19">
    <property type="entry name" value="HOMOLOGY WITH RECF PROTEIN"/>
    <property type="match status" value="1"/>
</dbReference>
<gene>
    <name evidence="2" type="ORF">NCTC10801_02169</name>
</gene>
<dbReference type="SUPFAM" id="SSF52540">
    <property type="entry name" value="P-loop containing nucleoside triphosphate hydrolases"/>
    <property type="match status" value="1"/>
</dbReference>
<dbReference type="Gene3D" id="3.40.50.300">
    <property type="entry name" value="P-loop containing nucleotide triphosphate hydrolases"/>
    <property type="match status" value="1"/>
</dbReference>
<dbReference type="Proteomes" id="UP000254649">
    <property type="component" value="Unassembled WGS sequence"/>
</dbReference>
<dbReference type="CDD" id="cd01026">
    <property type="entry name" value="TOPRIM_OLD"/>
    <property type="match status" value="1"/>
</dbReference>
<evidence type="ECO:0000313" key="2">
    <source>
        <dbReference type="EMBL" id="SUT94308.1"/>
    </source>
</evidence>
<dbReference type="Pfam" id="PF20469">
    <property type="entry name" value="OLD-like_TOPRIM"/>
    <property type="match status" value="1"/>
</dbReference>
<evidence type="ECO:0000259" key="1">
    <source>
        <dbReference type="Pfam" id="PF20469"/>
    </source>
</evidence>
<proteinExistence type="predicted"/>
<organism evidence="2 3">
    <name type="scientific">[Actinobacillus] rossii</name>
    <dbReference type="NCBI Taxonomy" id="123820"/>
    <lineage>
        <taxon>Bacteria</taxon>
        <taxon>Pseudomonadati</taxon>
        <taxon>Pseudomonadota</taxon>
        <taxon>Gammaproteobacteria</taxon>
        <taxon>Pasteurellales</taxon>
        <taxon>Pasteurellaceae</taxon>
    </lineage>
</organism>
<dbReference type="InterPro" id="IPR022602">
    <property type="entry name" value="DUF2813"/>
</dbReference>
<dbReference type="GO" id="GO:0004519">
    <property type="term" value="F:endonuclease activity"/>
    <property type="evidence" value="ECO:0007669"/>
    <property type="project" value="UniProtKB-KW"/>
</dbReference>
<protein>
    <submittedName>
        <fullName evidence="2">ATP-dependent OLD family endonuclease</fullName>
    </submittedName>
</protein>
<dbReference type="EMBL" id="UFRQ01000003">
    <property type="protein sequence ID" value="SUT94308.1"/>
    <property type="molecule type" value="Genomic_DNA"/>
</dbReference>
<feature type="domain" description="OLD protein-like TOPRIM" evidence="1">
    <location>
        <begin position="340"/>
        <end position="404"/>
    </location>
</feature>
<keyword evidence="2" id="KW-0540">Nuclease</keyword>
<dbReference type="InterPro" id="IPR034139">
    <property type="entry name" value="TOPRIM_OLD"/>
</dbReference>
<dbReference type="InterPro" id="IPR027417">
    <property type="entry name" value="P-loop_NTPase"/>
</dbReference>
<reference evidence="2 3" key="1">
    <citation type="submission" date="2018-06" db="EMBL/GenBank/DDBJ databases">
        <authorList>
            <consortium name="Pathogen Informatics"/>
            <person name="Doyle S."/>
        </authorList>
    </citation>
    <scope>NUCLEOTIDE SEQUENCE [LARGE SCALE GENOMIC DNA]</scope>
    <source>
        <strain evidence="2 3">NCTC10801</strain>
    </source>
</reference>
<dbReference type="GO" id="GO:0006302">
    <property type="term" value="P:double-strand break repair"/>
    <property type="evidence" value="ECO:0007669"/>
    <property type="project" value="TreeGrafter"/>
</dbReference>
<keyword evidence="2" id="KW-0378">Hydrolase</keyword>
<dbReference type="PANTHER" id="PTHR32182">
    <property type="entry name" value="DNA REPLICATION AND REPAIR PROTEIN RECF"/>
    <property type="match status" value="1"/>
</dbReference>
<accession>A0A380U1U3</accession>
<dbReference type="GO" id="GO:0000731">
    <property type="term" value="P:DNA synthesis involved in DNA repair"/>
    <property type="evidence" value="ECO:0007669"/>
    <property type="project" value="TreeGrafter"/>
</dbReference>
<keyword evidence="2" id="KW-0255">Endonuclease</keyword>
<name>A0A380U1U3_9PAST</name>
<keyword evidence="3" id="KW-1185">Reference proteome</keyword>